<protein>
    <submittedName>
        <fullName evidence="1">Uncharacterized protein</fullName>
    </submittedName>
</protein>
<accession>A0A653F0J4</accession>
<evidence type="ECO:0000313" key="1">
    <source>
        <dbReference type="EMBL" id="VTP03277.1"/>
    </source>
</evidence>
<organism evidence="1">
    <name type="scientific">Mycobacterium riyadhense</name>
    <dbReference type="NCBI Taxonomy" id="486698"/>
    <lineage>
        <taxon>Bacteria</taxon>
        <taxon>Bacillati</taxon>
        <taxon>Actinomycetota</taxon>
        <taxon>Actinomycetes</taxon>
        <taxon>Mycobacteriales</taxon>
        <taxon>Mycobacteriaceae</taxon>
        <taxon>Mycobacterium</taxon>
    </lineage>
</organism>
<dbReference type="EMBL" id="LR589155">
    <property type="protein sequence ID" value="VTP03277.1"/>
    <property type="molecule type" value="Genomic_DNA"/>
</dbReference>
<proteinExistence type="predicted"/>
<sequence length="51" mass="5319">MSHIGTFTGGNEIFSTTTSLPAASAVGYTVRVLLKHPMRAARNELGSVSLA</sequence>
<dbReference type="AlphaFoldDB" id="A0A653F0J4"/>
<gene>
    <name evidence="1" type="ORF">BIN_B_04967</name>
</gene>
<name>A0A653F0J4_9MYCO</name>
<reference evidence="1" key="1">
    <citation type="submission" date="2019-05" db="EMBL/GenBank/DDBJ databases">
        <authorList>
            <person name="Naeem R."/>
            <person name="Antony C."/>
            <person name="Guan Q."/>
        </authorList>
    </citation>
    <scope>NUCLEOTIDE SEQUENCE</scope>
    <source>
        <strain evidence="1">2</strain>
    </source>
</reference>